<keyword evidence="3" id="KW-1185">Reference proteome</keyword>
<reference evidence="2 3" key="1">
    <citation type="journal article" date="2013" name="Genome Announc.">
        <title>Draft Genome Sequence of an Alphaproteobacterium, Caenispirillum salinarum AK4(T), Isolated from a Solar Saltern.</title>
        <authorList>
            <person name="Khatri I."/>
            <person name="Singh A."/>
            <person name="Korpole S."/>
            <person name="Pinnaka A.K."/>
            <person name="Subramanian S."/>
        </authorList>
    </citation>
    <scope>NUCLEOTIDE SEQUENCE [LARGE SCALE GENOMIC DNA]</scope>
    <source>
        <strain evidence="2 3">AK4</strain>
    </source>
</reference>
<dbReference type="SUPFAM" id="SSF159941">
    <property type="entry name" value="MM3350-like"/>
    <property type="match status" value="1"/>
</dbReference>
<dbReference type="PANTHER" id="PTHR41878">
    <property type="entry name" value="LEXA REPRESSOR-RELATED"/>
    <property type="match status" value="1"/>
</dbReference>
<dbReference type="EMBL" id="ANHY01000027">
    <property type="protein sequence ID" value="EKV26583.1"/>
    <property type="molecule type" value="Genomic_DNA"/>
</dbReference>
<evidence type="ECO:0000259" key="1">
    <source>
        <dbReference type="Pfam" id="PF07929"/>
    </source>
</evidence>
<dbReference type="InterPro" id="IPR024047">
    <property type="entry name" value="MM3350-like_sf"/>
</dbReference>
<dbReference type="RefSeq" id="WP_009542690.1">
    <property type="nucleotide sequence ID" value="NZ_ANHY01000027.1"/>
</dbReference>
<organism evidence="2 3">
    <name type="scientific">Caenispirillum salinarum AK4</name>
    <dbReference type="NCBI Taxonomy" id="1238182"/>
    <lineage>
        <taxon>Bacteria</taxon>
        <taxon>Pseudomonadati</taxon>
        <taxon>Pseudomonadota</taxon>
        <taxon>Alphaproteobacteria</taxon>
        <taxon>Rhodospirillales</taxon>
        <taxon>Novispirillaceae</taxon>
        <taxon>Caenispirillum</taxon>
    </lineage>
</organism>
<dbReference type="STRING" id="1238182.C882_2295"/>
<dbReference type="PANTHER" id="PTHR41878:SF1">
    <property type="entry name" value="TNPR PROTEIN"/>
    <property type="match status" value="1"/>
</dbReference>
<gene>
    <name evidence="2" type="ORF">C882_2295</name>
</gene>
<proteinExistence type="predicted"/>
<dbReference type="Pfam" id="PF07929">
    <property type="entry name" value="PRiA4_ORF3"/>
    <property type="match status" value="1"/>
</dbReference>
<dbReference type="Proteomes" id="UP000009881">
    <property type="component" value="Unassembled WGS sequence"/>
</dbReference>
<accession>K9H7M1</accession>
<dbReference type="eggNOG" id="COG1846">
    <property type="taxonomic scope" value="Bacteria"/>
</dbReference>
<feature type="domain" description="Plasmid pRiA4b Orf3-like" evidence="1">
    <location>
        <begin position="3"/>
        <end position="107"/>
    </location>
</feature>
<evidence type="ECO:0000313" key="2">
    <source>
        <dbReference type="EMBL" id="EKV26583.1"/>
    </source>
</evidence>
<dbReference type="InterPro" id="IPR012912">
    <property type="entry name" value="Plasmid_pRiA4b_Orf3-like"/>
</dbReference>
<dbReference type="OrthoDB" id="9816539at2"/>
<name>K9H7M1_9PROT</name>
<sequence>MWGRKVMNAKTTKLRTIVEHSVEAITYIYDFGDDWHHRIIVEAVGTADPNLAYPRLFDGERCGRPEDVGGVPGYFDFLGAVTMPGDPGHQRLPTWYGGPYDPDDIDARTTRLRLGMIAKRQRAGKAAYAKRRS</sequence>
<dbReference type="AlphaFoldDB" id="K9H7M1"/>
<dbReference type="PATRIC" id="fig|1238182.3.peg.4250"/>
<comment type="caution">
    <text evidence="2">The sequence shown here is derived from an EMBL/GenBank/DDBJ whole genome shotgun (WGS) entry which is preliminary data.</text>
</comment>
<protein>
    <recommendedName>
        <fullName evidence="1">Plasmid pRiA4b Orf3-like domain-containing protein</fullName>
    </recommendedName>
</protein>
<evidence type="ECO:0000313" key="3">
    <source>
        <dbReference type="Proteomes" id="UP000009881"/>
    </source>
</evidence>
<dbReference type="Gene3D" id="3.10.290.30">
    <property type="entry name" value="MM3350-like"/>
    <property type="match status" value="1"/>
</dbReference>